<evidence type="ECO:0000259" key="1">
    <source>
        <dbReference type="PROSITE" id="PS50878"/>
    </source>
</evidence>
<evidence type="ECO:0000313" key="3">
    <source>
        <dbReference type="Proteomes" id="UP001066276"/>
    </source>
</evidence>
<name>A0AAV7PD47_PLEWA</name>
<evidence type="ECO:0000313" key="2">
    <source>
        <dbReference type="EMBL" id="KAJ1125162.1"/>
    </source>
</evidence>
<organism evidence="2 3">
    <name type="scientific">Pleurodeles waltl</name>
    <name type="common">Iberian ribbed newt</name>
    <dbReference type="NCBI Taxonomy" id="8319"/>
    <lineage>
        <taxon>Eukaryota</taxon>
        <taxon>Metazoa</taxon>
        <taxon>Chordata</taxon>
        <taxon>Craniata</taxon>
        <taxon>Vertebrata</taxon>
        <taxon>Euteleostomi</taxon>
        <taxon>Amphibia</taxon>
        <taxon>Batrachia</taxon>
        <taxon>Caudata</taxon>
        <taxon>Salamandroidea</taxon>
        <taxon>Salamandridae</taxon>
        <taxon>Pleurodelinae</taxon>
        <taxon>Pleurodeles</taxon>
    </lineage>
</organism>
<feature type="domain" description="Reverse transcriptase" evidence="1">
    <location>
        <begin position="1"/>
        <end position="84"/>
    </location>
</feature>
<protein>
    <recommendedName>
        <fullName evidence="1">Reverse transcriptase domain-containing protein</fullName>
    </recommendedName>
</protein>
<dbReference type="PANTHER" id="PTHR33050">
    <property type="entry name" value="REVERSE TRANSCRIPTASE DOMAIN-CONTAINING PROTEIN"/>
    <property type="match status" value="1"/>
</dbReference>
<reference evidence="2" key="1">
    <citation type="journal article" date="2022" name="bioRxiv">
        <title>Sequencing and chromosome-scale assembly of the giantPleurodeles waltlgenome.</title>
        <authorList>
            <person name="Brown T."/>
            <person name="Elewa A."/>
            <person name="Iarovenko S."/>
            <person name="Subramanian E."/>
            <person name="Araus A.J."/>
            <person name="Petzold A."/>
            <person name="Susuki M."/>
            <person name="Suzuki K.-i.T."/>
            <person name="Hayashi T."/>
            <person name="Toyoda A."/>
            <person name="Oliveira C."/>
            <person name="Osipova E."/>
            <person name="Leigh N.D."/>
            <person name="Simon A."/>
            <person name="Yun M.H."/>
        </authorList>
    </citation>
    <scope>NUCLEOTIDE SEQUENCE</scope>
    <source>
        <strain evidence="2">20211129_DDA</strain>
        <tissue evidence="2">Liver</tissue>
    </source>
</reference>
<accession>A0AAV7PD47</accession>
<dbReference type="InterPro" id="IPR000477">
    <property type="entry name" value="RT_dom"/>
</dbReference>
<dbReference type="InterPro" id="IPR052055">
    <property type="entry name" value="Hepadnavirus_pol/RT"/>
</dbReference>
<dbReference type="PROSITE" id="PS50878">
    <property type="entry name" value="RT_POL"/>
    <property type="match status" value="1"/>
</dbReference>
<keyword evidence="3" id="KW-1185">Reference proteome</keyword>
<dbReference type="PANTHER" id="PTHR33050:SF8">
    <property type="entry name" value="REVERSE TRANSCRIPTASE DOMAIN-CONTAINING PROTEIN"/>
    <property type="match status" value="1"/>
</dbReference>
<dbReference type="EMBL" id="JANPWB010000011">
    <property type="protein sequence ID" value="KAJ1125162.1"/>
    <property type="molecule type" value="Genomic_DNA"/>
</dbReference>
<gene>
    <name evidence="2" type="ORF">NDU88_003599</name>
</gene>
<sequence length="142" mass="15325">MGCLVSCAYFEAFRSFLQRALLRDTGAGNVTLCLDDFLFIGEKGIQMHSQASKVQALTDQLGVLIAPDKTDGLAQILTFLGIELDTLHGMSKLPVEKVALFPGGLASECRDDTILLEALAPIAVDQRFIKLGELSIALGSRR</sequence>
<dbReference type="Proteomes" id="UP001066276">
    <property type="component" value="Chromosome 7"/>
</dbReference>
<comment type="caution">
    <text evidence="2">The sequence shown here is derived from an EMBL/GenBank/DDBJ whole genome shotgun (WGS) entry which is preliminary data.</text>
</comment>
<proteinExistence type="predicted"/>
<dbReference type="AlphaFoldDB" id="A0AAV7PD47"/>